<evidence type="ECO:0000256" key="9">
    <source>
        <dbReference type="ARBA" id="ARBA00022741"/>
    </source>
</evidence>
<dbReference type="Proteomes" id="UP000294593">
    <property type="component" value="Unassembled WGS sequence"/>
</dbReference>
<gene>
    <name evidence="26" type="ORF">EV672_105101</name>
</gene>
<dbReference type="CDD" id="cd16922">
    <property type="entry name" value="HATPase_EvgS-ArcB-TorS-like"/>
    <property type="match status" value="1"/>
</dbReference>
<evidence type="ECO:0000256" key="21">
    <source>
        <dbReference type="PROSITE-ProRule" id="PRU00169"/>
    </source>
</evidence>
<dbReference type="Pfam" id="PF01627">
    <property type="entry name" value="Hpt"/>
    <property type="match status" value="1"/>
</dbReference>
<dbReference type="PANTHER" id="PTHR45339">
    <property type="entry name" value="HYBRID SIGNAL TRANSDUCTION HISTIDINE KINASE J"/>
    <property type="match status" value="1"/>
</dbReference>
<evidence type="ECO:0000256" key="14">
    <source>
        <dbReference type="ARBA" id="ARBA00023026"/>
    </source>
</evidence>
<keyword evidence="6" id="KW-0808">Transferase</keyword>
<evidence type="ECO:0000256" key="19">
    <source>
        <dbReference type="ARBA" id="ARBA00070152"/>
    </source>
</evidence>
<evidence type="ECO:0000259" key="25">
    <source>
        <dbReference type="PROSITE" id="PS50894"/>
    </source>
</evidence>
<feature type="domain" description="Response regulatory" evidence="23">
    <location>
        <begin position="866"/>
        <end position="987"/>
    </location>
</feature>
<evidence type="ECO:0000256" key="6">
    <source>
        <dbReference type="ARBA" id="ARBA00022679"/>
    </source>
</evidence>
<dbReference type="PROSITE" id="PS50109">
    <property type="entry name" value="HIS_KIN"/>
    <property type="match status" value="1"/>
</dbReference>
<evidence type="ECO:0000256" key="10">
    <source>
        <dbReference type="ARBA" id="ARBA00022777"/>
    </source>
</evidence>
<keyword evidence="27" id="KW-1185">Reference proteome</keyword>
<accession>A0A4R6RAC9</accession>
<dbReference type="SMART" id="SM00387">
    <property type="entry name" value="HATPase_c"/>
    <property type="match status" value="1"/>
</dbReference>
<evidence type="ECO:0000256" key="7">
    <source>
        <dbReference type="ARBA" id="ARBA00022692"/>
    </source>
</evidence>
<keyword evidence="5 21" id="KW-0597">Phosphoprotein</keyword>
<dbReference type="NCBIfam" id="TIGR00229">
    <property type="entry name" value="sensory_box"/>
    <property type="match status" value="1"/>
</dbReference>
<dbReference type="SUPFAM" id="SSF52172">
    <property type="entry name" value="CheY-like"/>
    <property type="match status" value="2"/>
</dbReference>
<comment type="caution">
    <text evidence="26">The sequence shown here is derived from an EMBL/GenBank/DDBJ whole genome shotgun (WGS) entry which is preliminary data.</text>
</comment>
<dbReference type="Gene3D" id="3.30.565.10">
    <property type="entry name" value="Histidine kinase-like ATPase, C-terminal domain"/>
    <property type="match status" value="1"/>
</dbReference>
<evidence type="ECO:0000256" key="17">
    <source>
        <dbReference type="ARBA" id="ARBA00064003"/>
    </source>
</evidence>
<evidence type="ECO:0000256" key="20">
    <source>
        <dbReference type="PROSITE-ProRule" id="PRU00110"/>
    </source>
</evidence>
<dbReference type="InterPro" id="IPR001789">
    <property type="entry name" value="Sig_transdc_resp-reg_receiver"/>
</dbReference>
<evidence type="ECO:0000256" key="11">
    <source>
        <dbReference type="ARBA" id="ARBA00022840"/>
    </source>
</evidence>
<dbReference type="Pfam" id="PF00512">
    <property type="entry name" value="HisKA"/>
    <property type="match status" value="1"/>
</dbReference>
<dbReference type="InterPro" id="IPR011006">
    <property type="entry name" value="CheY-like_superfamily"/>
</dbReference>
<keyword evidence="15" id="KW-0472">Membrane</keyword>
<dbReference type="PROSITE" id="PS50113">
    <property type="entry name" value="PAC"/>
    <property type="match status" value="1"/>
</dbReference>
<evidence type="ECO:0000256" key="1">
    <source>
        <dbReference type="ARBA" id="ARBA00000085"/>
    </source>
</evidence>
<evidence type="ECO:0000256" key="8">
    <source>
        <dbReference type="ARBA" id="ARBA00022729"/>
    </source>
</evidence>
<dbReference type="InterPro" id="IPR000700">
    <property type="entry name" value="PAS-assoc_C"/>
</dbReference>
<dbReference type="InterPro" id="IPR005467">
    <property type="entry name" value="His_kinase_dom"/>
</dbReference>
<comment type="subcellular location">
    <subcellularLocation>
        <location evidence="2">Cell membrane</location>
        <topology evidence="2">Multi-pass membrane protein</topology>
    </subcellularLocation>
</comment>
<dbReference type="InterPro" id="IPR004358">
    <property type="entry name" value="Sig_transdc_His_kin-like_C"/>
</dbReference>
<dbReference type="PROSITE" id="PS50894">
    <property type="entry name" value="HPT"/>
    <property type="match status" value="1"/>
</dbReference>
<dbReference type="SUPFAM" id="SSF55785">
    <property type="entry name" value="PYP-like sensor domain (PAS domain)"/>
    <property type="match status" value="2"/>
</dbReference>
<evidence type="ECO:0000256" key="2">
    <source>
        <dbReference type="ARBA" id="ARBA00004651"/>
    </source>
</evidence>
<evidence type="ECO:0000256" key="4">
    <source>
        <dbReference type="ARBA" id="ARBA00022475"/>
    </source>
</evidence>
<dbReference type="InterPro" id="IPR003594">
    <property type="entry name" value="HATPase_dom"/>
</dbReference>
<dbReference type="InterPro" id="IPR008207">
    <property type="entry name" value="Sig_transdc_His_kin_Hpt_dom"/>
</dbReference>
<reference evidence="26 27" key="1">
    <citation type="submission" date="2019-03" db="EMBL/GenBank/DDBJ databases">
        <title>Genomic Encyclopedia of Type Strains, Phase IV (KMG-IV): sequencing the most valuable type-strain genomes for metagenomic binning, comparative biology and taxonomic classification.</title>
        <authorList>
            <person name="Goeker M."/>
        </authorList>
    </citation>
    <scope>NUCLEOTIDE SEQUENCE [LARGE SCALE GENOMIC DNA]</scope>
    <source>
        <strain evidence="26 27">DSM 11901</strain>
    </source>
</reference>
<name>A0A4R6RAC9_9BURK</name>
<dbReference type="InterPro" id="IPR035965">
    <property type="entry name" value="PAS-like_dom_sf"/>
</dbReference>
<feature type="domain" description="HPt" evidence="25">
    <location>
        <begin position="1169"/>
        <end position="1269"/>
    </location>
</feature>
<comment type="subunit">
    <text evidence="17">At low DSF concentrations, interacts with RpfF.</text>
</comment>
<protein>
    <recommendedName>
        <fullName evidence="18">Sensory/regulatory protein RpfC</fullName>
        <ecNumber evidence="3">2.7.13.3</ecNumber>
    </recommendedName>
    <alternativeName>
        <fullName evidence="19">Virulence sensor protein BvgS</fullName>
    </alternativeName>
</protein>
<evidence type="ECO:0000259" key="22">
    <source>
        <dbReference type="PROSITE" id="PS50109"/>
    </source>
</evidence>
<comment type="function">
    <text evidence="16">Member of the two-component regulatory system BvgS/BvgA. Phosphorylates BvgA via a four-step phosphorelay in response to environmental signals.</text>
</comment>
<dbReference type="SMART" id="SM00448">
    <property type="entry name" value="REC"/>
    <property type="match status" value="2"/>
</dbReference>
<evidence type="ECO:0000256" key="12">
    <source>
        <dbReference type="ARBA" id="ARBA00022989"/>
    </source>
</evidence>
<dbReference type="FunFam" id="1.10.287.130:FF:000002">
    <property type="entry name" value="Two-component osmosensing histidine kinase"/>
    <property type="match status" value="1"/>
</dbReference>
<dbReference type="Pfam" id="PF00072">
    <property type="entry name" value="Response_reg"/>
    <property type="match status" value="2"/>
</dbReference>
<dbReference type="GO" id="GO:0000155">
    <property type="term" value="F:phosphorelay sensor kinase activity"/>
    <property type="evidence" value="ECO:0007669"/>
    <property type="project" value="InterPro"/>
</dbReference>
<dbReference type="CDD" id="cd00082">
    <property type="entry name" value="HisKA"/>
    <property type="match status" value="1"/>
</dbReference>
<dbReference type="CDD" id="cd00130">
    <property type="entry name" value="PAS"/>
    <property type="match status" value="1"/>
</dbReference>
<dbReference type="Gene3D" id="1.10.287.130">
    <property type="match status" value="1"/>
</dbReference>
<dbReference type="SMART" id="SM00388">
    <property type="entry name" value="HisKA"/>
    <property type="match status" value="1"/>
</dbReference>
<keyword evidence="8" id="KW-0732">Signal</keyword>
<dbReference type="SUPFAM" id="SSF47226">
    <property type="entry name" value="Histidine-containing phosphotransfer domain, HPT domain"/>
    <property type="match status" value="1"/>
</dbReference>
<dbReference type="Pfam" id="PF02518">
    <property type="entry name" value="HATPase_c"/>
    <property type="match status" value="1"/>
</dbReference>
<evidence type="ECO:0000259" key="23">
    <source>
        <dbReference type="PROSITE" id="PS50110"/>
    </source>
</evidence>
<keyword evidence="9" id="KW-0547">Nucleotide-binding</keyword>
<dbReference type="PANTHER" id="PTHR45339:SF1">
    <property type="entry name" value="HYBRID SIGNAL TRANSDUCTION HISTIDINE KINASE J"/>
    <property type="match status" value="1"/>
</dbReference>
<evidence type="ECO:0000256" key="18">
    <source>
        <dbReference type="ARBA" id="ARBA00068150"/>
    </source>
</evidence>
<dbReference type="CDD" id="cd17546">
    <property type="entry name" value="REC_hyHK_CKI1_RcsC-like"/>
    <property type="match status" value="1"/>
</dbReference>
<dbReference type="Pfam" id="PF13426">
    <property type="entry name" value="PAS_9"/>
    <property type="match status" value="1"/>
</dbReference>
<evidence type="ECO:0000313" key="26">
    <source>
        <dbReference type="EMBL" id="TDP82914.1"/>
    </source>
</evidence>
<feature type="modified residue" description="4-aspartylphosphate" evidence="21">
    <location>
        <position position="920"/>
    </location>
</feature>
<keyword evidence="14" id="KW-0843">Virulence</keyword>
<feature type="domain" description="Response regulatory" evidence="23">
    <location>
        <begin position="1015"/>
        <end position="1132"/>
    </location>
</feature>
<feature type="modified residue" description="4-aspartylphosphate" evidence="21">
    <location>
        <position position="1065"/>
    </location>
</feature>
<dbReference type="SUPFAM" id="SSF55874">
    <property type="entry name" value="ATPase domain of HSP90 chaperone/DNA topoisomerase II/histidine kinase"/>
    <property type="match status" value="1"/>
</dbReference>
<comment type="catalytic activity">
    <reaction evidence="1">
        <text>ATP + protein L-histidine = ADP + protein N-phospho-L-histidine.</text>
        <dbReference type="EC" id="2.7.13.3"/>
    </reaction>
</comment>
<evidence type="ECO:0000256" key="5">
    <source>
        <dbReference type="ARBA" id="ARBA00022553"/>
    </source>
</evidence>
<dbReference type="SUPFAM" id="SSF47384">
    <property type="entry name" value="Homodimeric domain of signal transducing histidine kinase"/>
    <property type="match status" value="1"/>
</dbReference>
<dbReference type="PRINTS" id="PR00344">
    <property type="entry name" value="BCTRLSENSOR"/>
</dbReference>
<keyword evidence="7" id="KW-0812">Transmembrane</keyword>
<keyword evidence="13" id="KW-0902">Two-component regulatory system</keyword>
<dbReference type="CDD" id="cd00156">
    <property type="entry name" value="REC"/>
    <property type="match status" value="1"/>
</dbReference>
<keyword evidence="12" id="KW-1133">Transmembrane helix</keyword>
<dbReference type="EC" id="2.7.13.3" evidence="3"/>
<dbReference type="InterPro" id="IPR000014">
    <property type="entry name" value="PAS"/>
</dbReference>
<dbReference type="Gene3D" id="1.20.120.160">
    <property type="entry name" value="HPT domain"/>
    <property type="match status" value="1"/>
</dbReference>
<feature type="modified residue" description="Phosphohistidine" evidence="20">
    <location>
        <position position="1209"/>
    </location>
</feature>
<dbReference type="InterPro" id="IPR003661">
    <property type="entry name" value="HisK_dim/P_dom"/>
</dbReference>
<sequence length="1349" mass="147516">MSAASPAANTRTADTAHPASGLRQTLRKLWQTAAVWTLVVAGTTAWWAQHELEQQRQDAQQSAGRRLDNLQGAIELSFQQLGALPGALGRQADVVAFLQSQRQDTTVILNDAQRLRLREQAVQDPASRRINQQLQGEVQELRVGRILLNAANGTVLADSAFDQPHSAIGINNRGRRYHVQALEHPSGKGSQFAVSQTLKNPGFYFSSRVGRVEAPLGVVVVAQDATALDRLFDDPVRRVFLTDEQGVVLAGNQANDVLKRSPLMGMLSSDRDDDLRLYQQQPAALPWAMDSTRVGGRTMPLVTIDGQRHMALSRPLPNSKFTAWVLVPLQGETALMARCATTGLVALLCGYWAMTLRAQRLRRLAGLHQSEQTLADMAHALPLTVFRWHQPADGAGRFTFIGDGVQPLLGLSATALQAQPELAWQLMGTQHDQPPERAIEFSLQRDGLPVWVRCESRCTRQANGSRTWNGYWADITARKEVEARTNAVFRHTPSSFIFYNPEEGITRCNPSAVALFRGDSEQSLLGLMPSRPPLSPPGAIHPEAELALDRIRQTGQAETLEWRHTRLDGEPFDAEVVLIPFVHNGRQQFCGIVQDITARKHTEHALRSAQQAAEAATLAKTHFLANMSHEIRTPMNAIMGMSHLALLDELPPKARNYIEKVHRAAANLLQILNDVLDVSKIESGKLEMERTDFQLETVISHMADVLGVRAEEKGMELLFTAPPDIPTALIGDPTRLGQVLINLGTNAIKFTDTGEVLIGCEVQSLDAAEVTLHFWVRDSGIGMSQEQLDRLFLPFTQGDNSTTRQYGGTGLGLAISRQLVEMMGGQIWVDSELGKGSTFHFTARFGVQSQPANRRALLASEMQGKRLLLVDDNAAAREVLGDMTRRMGLDVEVTDTGEHALSRMREALAEGRPHHILLSDWKMPGMDGITFARHALSVPPEHRPCVLLVTAFAREEAMKAAEGVGLAGVLNKPVTPSTLLDTFSRVLGQSLPADASEPKTQAMLKQAQRQLAGARVLLVEDQPLNQELACDLLERAGLSVVTASNGQECLDKLSSEGPFDGVLMDCQMPVMDGYTATERIRAHADWKELPVIAMTASAMAADRERVLQCGMNDHITKPLDLDRMFGIMARWITPARPLPSEGPGVAGPSASLQLASLDTTDGLNRCMGNLDLYRRLLKGFARTQRDFAQQMAAAMPTAGQTDDAIALVHTLKGLAGNIGARVLLERTTVLEAELRSPTTGDQAATPSVQAALGATLAALDAVLADIDRMGRPNSEPVWGNGPDQDVLQGHWAHLGRLVGDQDAQARELLQELLGTWPSLRQHPQVTALKQALDRYDFDNARDVLAQVQG</sequence>
<proteinExistence type="predicted"/>
<feature type="domain" description="Histidine kinase" evidence="22">
    <location>
        <begin position="626"/>
        <end position="847"/>
    </location>
</feature>
<dbReference type="FunFam" id="3.30.565.10:FF:000010">
    <property type="entry name" value="Sensor histidine kinase RcsC"/>
    <property type="match status" value="1"/>
</dbReference>
<dbReference type="Gene3D" id="3.40.50.2300">
    <property type="match status" value="2"/>
</dbReference>
<dbReference type="GO" id="GO:0005524">
    <property type="term" value="F:ATP binding"/>
    <property type="evidence" value="ECO:0007669"/>
    <property type="project" value="UniProtKB-KW"/>
</dbReference>
<dbReference type="InterPro" id="IPR036097">
    <property type="entry name" value="HisK_dim/P_sf"/>
</dbReference>
<feature type="domain" description="PAC" evidence="24">
    <location>
        <begin position="558"/>
        <end position="608"/>
    </location>
</feature>
<dbReference type="RefSeq" id="WP_166643533.1">
    <property type="nucleotide sequence ID" value="NZ_SNXW01000005.1"/>
</dbReference>
<keyword evidence="4" id="KW-1003">Cell membrane</keyword>
<evidence type="ECO:0000256" key="15">
    <source>
        <dbReference type="ARBA" id="ARBA00023136"/>
    </source>
</evidence>
<evidence type="ECO:0000256" key="3">
    <source>
        <dbReference type="ARBA" id="ARBA00012438"/>
    </source>
</evidence>
<dbReference type="Gene3D" id="3.30.450.20">
    <property type="entry name" value="PAS domain"/>
    <property type="match status" value="2"/>
</dbReference>
<dbReference type="InterPro" id="IPR036641">
    <property type="entry name" value="HPT_dom_sf"/>
</dbReference>
<keyword evidence="11" id="KW-0067">ATP-binding</keyword>
<dbReference type="PROSITE" id="PS50110">
    <property type="entry name" value="RESPONSE_REGULATORY"/>
    <property type="match status" value="2"/>
</dbReference>
<keyword evidence="10" id="KW-0418">Kinase</keyword>
<evidence type="ECO:0000313" key="27">
    <source>
        <dbReference type="Proteomes" id="UP000294593"/>
    </source>
</evidence>
<dbReference type="GO" id="GO:0005886">
    <property type="term" value="C:plasma membrane"/>
    <property type="evidence" value="ECO:0007669"/>
    <property type="project" value="UniProtKB-SubCell"/>
</dbReference>
<evidence type="ECO:0000256" key="16">
    <source>
        <dbReference type="ARBA" id="ARBA00058004"/>
    </source>
</evidence>
<evidence type="ECO:0000259" key="24">
    <source>
        <dbReference type="PROSITE" id="PS50113"/>
    </source>
</evidence>
<evidence type="ECO:0000256" key="13">
    <source>
        <dbReference type="ARBA" id="ARBA00023012"/>
    </source>
</evidence>
<dbReference type="InterPro" id="IPR036890">
    <property type="entry name" value="HATPase_C_sf"/>
</dbReference>
<dbReference type="EMBL" id="SNXW01000005">
    <property type="protein sequence ID" value="TDP82914.1"/>
    <property type="molecule type" value="Genomic_DNA"/>
</dbReference>
<organism evidence="26 27">
    <name type="scientific">Aquabacterium commune</name>
    <dbReference type="NCBI Taxonomy" id="70586"/>
    <lineage>
        <taxon>Bacteria</taxon>
        <taxon>Pseudomonadati</taxon>
        <taxon>Pseudomonadota</taxon>
        <taxon>Betaproteobacteria</taxon>
        <taxon>Burkholderiales</taxon>
        <taxon>Aquabacterium</taxon>
    </lineage>
</organism>